<dbReference type="InterPro" id="IPR002365">
    <property type="entry name" value="Terpene_synthase_CS"/>
</dbReference>
<keyword evidence="2" id="KW-0444">Lipid biosynthesis</keyword>
<dbReference type="NCBIfam" id="TIGR01787">
    <property type="entry name" value="squalene_cyclas"/>
    <property type="match status" value="1"/>
</dbReference>
<protein>
    <recommendedName>
        <fullName evidence="7">Terpene cyclase/mutase family member</fullName>
        <ecNumber evidence="7">5.4.99.-</ecNumber>
    </recommendedName>
</protein>
<dbReference type="GO" id="GO:0016104">
    <property type="term" value="P:triterpenoid biosynthetic process"/>
    <property type="evidence" value="ECO:0007669"/>
    <property type="project" value="InterPro"/>
</dbReference>
<organism evidence="9 10">
    <name type="scientific">Penicillium cosmopolitanum</name>
    <dbReference type="NCBI Taxonomy" id="1131564"/>
    <lineage>
        <taxon>Eukaryota</taxon>
        <taxon>Fungi</taxon>
        <taxon>Dikarya</taxon>
        <taxon>Ascomycota</taxon>
        <taxon>Pezizomycotina</taxon>
        <taxon>Eurotiomycetes</taxon>
        <taxon>Eurotiomycetidae</taxon>
        <taxon>Eurotiales</taxon>
        <taxon>Aspergillaceae</taxon>
        <taxon>Penicillium</taxon>
    </lineage>
</organism>
<dbReference type="OrthoDB" id="21502at2759"/>
<name>A0A9W9VBH6_9EURO</name>
<evidence type="ECO:0000256" key="2">
    <source>
        <dbReference type="ARBA" id="ARBA00022516"/>
    </source>
</evidence>
<proteinExistence type="inferred from homology"/>
<dbReference type="Pfam" id="PF13243">
    <property type="entry name" value="SQHop_cyclase_C"/>
    <property type="match status" value="1"/>
</dbReference>
<comment type="similarity">
    <text evidence="1 7">Belongs to the terpene cyclase/mutase family.</text>
</comment>
<gene>
    <name evidence="9" type="ORF">N7509_012768</name>
</gene>
<evidence type="ECO:0000313" key="9">
    <source>
        <dbReference type="EMBL" id="KAJ5375882.1"/>
    </source>
</evidence>
<keyword evidence="4" id="KW-0752">Steroid biosynthesis</keyword>
<dbReference type="PANTHER" id="PTHR11764:SF20">
    <property type="entry name" value="LANOSTEROL SYNTHASE"/>
    <property type="match status" value="1"/>
</dbReference>
<dbReference type="Proteomes" id="UP001147747">
    <property type="component" value="Unassembled WGS sequence"/>
</dbReference>
<dbReference type="GO" id="GO:0000250">
    <property type="term" value="F:lanosterol synthase activity"/>
    <property type="evidence" value="ECO:0007669"/>
    <property type="project" value="UniProtKB-ARBA"/>
</dbReference>
<keyword evidence="10" id="KW-1185">Reference proteome</keyword>
<dbReference type="RefSeq" id="XP_056480912.1">
    <property type="nucleotide sequence ID" value="XM_056637405.1"/>
</dbReference>
<sequence>MVTAAPTDPGRWRLDVDGGVHRWRYLDEVASTQRLQSAAEKYFLGLPTGLPELPTPRGFQESARNGFRFYQGLQLEDGHWGCAYGGPSFLLADGGWGLHSAGDSTVFATTLYYVTLRILGLESTHPLASEARNRLHALGGALERSESDPPLSFVTKPLNPFLASLRNEIYTRSYDEIAFGRYRNFVAPVDLKKPTSTLLRGANVLLRFWEQYIRPDWIGQWANERVCALIQREDENTSYNCLAPVNKAFHMVAVWHSDGAKSDRMKRHRDKISPYIWKGENGMTCSGTNGVQAWDTAFTIQAMVETGLGKELEFRSSLENALHYLDISQLREDLADPYRQPRKGGWPFSTRDNGYVVSDCAAEGLKAVLMLQEHDFTKLISDERLQDCVDTLLLMQNSGGGFSSYERTRASTLLEYLNASEVFDRIMVEYSYPECTTAVVTALALFRRHFPTYRSAEIDRVIRRAIKYIISAQRPDGSWYGSWGVCFTYASLFAMQSLELVDQTWQTSEHVRKSCKFLLRTQKEDGGWGEHHTSCELEEYIQHKQSQVVNTAWACLALMHARYPYKEAIERGLKLIMSRQQSNGEWHQEDVEGVFNNTCMIGYPNYKFYFTSWALGRYHNVYLPMLKEMEAYS</sequence>
<comment type="caution">
    <text evidence="9">The sequence shown here is derived from an EMBL/GenBank/DDBJ whole genome shotgun (WGS) entry which is preliminary data.</text>
</comment>
<feature type="domain" description="Squalene cyclase C-terminal" evidence="8">
    <location>
        <begin position="293"/>
        <end position="619"/>
    </location>
</feature>
<dbReference type="Gene3D" id="6.20.120.20">
    <property type="match status" value="1"/>
</dbReference>
<dbReference type="InterPro" id="IPR018333">
    <property type="entry name" value="Squalene_cyclase"/>
</dbReference>
<dbReference type="PROSITE" id="PS01074">
    <property type="entry name" value="TERPENE_SYNTHASES"/>
    <property type="match status" value="1"/>
</dbReference>
<evidence type="ECO:0000256" key="3">
    <source>
        <dbReference type="ARBA" id="ARBA00022737"/>
    </source>
</evidence>
<dbReference type="Gene3D" id="1.50.10.20">
    <property type="match status" value="2"/>
</dbReference>
<evidence type="ECO:0000256" key="5">
    <source>
        <dbReference type="ARBA" id="ARBA00023098"/>
    </source>
</evidence>
<dbReference type="InterPro" id="IPR032696">
    <property type="entry name" value="SQ_cyclase_C"/>
</dbReference>
<evidence type="ECO:0000256" key="4">
    <source>
        <dbReference type="ARBA" id="ARBA00022955"/>
    </source>
</evidence>
<dbReference type="EC" id="5.4.99.-" evidence="7"/>
<dbReference type="EMBL" id="JAPZBU010000012">
    <property type="protein sequence ID" value="KAJ5375882.1"/>
    <property type="molecule type" value="Genomic_DNA"/>
</dbReference>
<evidence type="ECO:0000256" key="7">
    <source>
        <dbReference type="RuleBase" id="RU362003"/>
    </source>
</evidence>
<keyword evidence="5" id="KW-0443">Lipid metabolism</keyword>
<evidence type="ECO:0000259" key="8">
    <source>
        <dbReference type="Pfam" id="PF13243"/>
    </source>
</evidence>
<dbReference type="GO" id="GO:0006696">
    <property type="term" value="P:ergosterol biosynthetic process"/>
    <property type="evidence" value="ECO:0007669"/>
    <property type="project" value="TreeGrafter"/>
</dbReference>
<dbReference type="PANTHER" id="PTHR11764">
    <property type="entry name" value="TERPENE CYCLASE/MUTASE FAMILY MEMBER"/>
    <property type="match status" value="1"/>
</dbReference>
<dbReference type="SFLD" id="SFLDG01016">
    <property type="entry name" value="Prenyltransferase_Like_2"/>
    <property type="match status" value="1"/>
</dbReference>
<accession>A0A9W9VBH6</accession>
<keyword evidence="6 7" id="KW-0413">Isomerase</keyword>
<dbReference type="AlphaFoldDB" id="A0A9W9VBH6"/>
<dbReference type="SUPFAM" id="SSF48239">
    <property type="entry name" value="Terpenoid cyclases/Protein prenyltransferases"/>
    <property type="match status" value="2"/>
</dbReference>
<keyword evidence="3" id="KW-0677">Repeat</keyword>
<evidence type="ECO:0000256" key="1">
    <source>
        <dbReference type="ARBA" id="ARBA00009755"/>
    </source>
</evidence>
<dbReference type="FunFam" id="1.50.10.20:FF:000003">
    <property type="entry name" value="Terpene cyclase/mutase family member"/>
    <property type="match status" value="1"/>
</dbReference>
<dbReference type="GO" id="GO:0005811">
    <property type="term" value="C:lipid droplet"/>
    <property type="evidence" value="ECO:0007669"/>
    <property type="project" value="InterPro"/>
</dbReference>
<dbReference type="InterPro" id="IPR008930">
    <property type="entry name" value="Terpenoid_cyclase/PrenylTrfase"/>
</dbReference>
<reference evidence="9" key="1">
    <citation type="submission" date="2022-12" db="EMBL/GenBank/DDBJ databases">
        <authorList>
            <person name="Petersen C."/>
        </authorList>
    </citation>
    <scope>NUCLEOTIDE SEQUENCE</scope>
    <source>
        <strain evidence="9">IBT 29677</strain>
    </source>
</reference>
<reference evidence="9" key="2">
    <citation type="journal article" date="2023" name="IMA Fungus">
        <title>Comparative genomic study of the Penicillium genus elucidates a diverse pangenome and 15 lateral gene transfer events.</title>
        <authorList>
            <person name="Petersen C."/>
            <person name="Sorensen T."/>
            <person name="Nielsen M.R."/>
            <person name="Sondergaard T.E."/>
            <person name="Sorensen J.L."/>
            <person name="Fitzpatrick D.A."/>
            <person name="Frisvad J.C."/>
            <person name="Nielsen K.L."/>
        </authorList>
    </citation>
    <scope>NUCLEOTIDE SEQUENCE</scope>
    <source>
        <strain evidence="9">IBT 29677</strain>
    </source>
</reference>
<evidence type="ECO:0000256" key="6">
    <source>
        <dbReference type="ARBA" id="ARBA00023235"/>
    </source>
</evidence>
<evidence type="ECO:0000313" key="10">
    <source>
        <dbReference type="Proteomes" id="UP001147747"/>
    </source>
</evidence>
<dbReference type="GeneID" id="81376385"/>